<proteinExistence type="predicted"/>
<dbReference type="EMBL" id="JACHFQ010000007">
    <property type="protein sequence ID" value="MBB5226874.1"/>
    <property type="molecule type" value="Genomic_DNA"/>
</dbReference>
<reference evidence="1 2" key="1">
    <citation type="submission" date="2020-08" db="EMBL/GenBank/DDBJ databases">
        <title>Genomic Encyclopedia of Type Strains, Phase IV (KMG-IV): sequencing the most valuable type-strain genomes for metagenomic binning, comparative biology and taxonomic classification.</title>
        <authorList>
            <person name="Goeker M."/>
        </authorList>
    </citation>
    <scope>NUCLEOTIDE SEQUENCE [LARGE SCALE GENOMIC DNA]</scope>
    <source>
        <strain evidence="1 2">DSM 103462</strain>
    </source>
</reference>
<dbReference type="Proteomes" id="UP000518887">
    <property type="component" value="Unassembled WGS sequence"/>
</dbReference>
<evidence type="ECO:0000313" key="2">
    <source>
        <dbReference type="Proteomes" id="UP000518887"/>
    </source>
</evidence>
<comment type="caution">
    <text evidence="1">The sequence shown here is derived from an EMBL/GenBank/DDBJ whole genome shotgun (WGS) entry which is preliminary data.</text>
</comment>
<keyword evidence="2" id="KW-1185">Reference proteome</keyword>
<dbReference type="AlphaFoldDB" id="A0A7W8GAS6"/>
<dbReference type="RefSeq" id="WP_184660543.1">
    <property type="nucleotide sequence ID" value="NZ_CP031518.1"/>
</dbReference>
<gene>
    <name evidence="1" type="ORF">HNP76_002262</name>
</gene>
<organism evidence="1 2">
    <name type="scientific">Treponema ruminis</name>
    <dbReference type="NCBI Taxonomy" id="744515"/>
    <lineage>
        <taxon>Bacteria</taxon>
        <taxon>Pseudomonadati</taxon>
        <taxon>Spirochaetota</taxon>
        <taxon>Spirochaetia</taxon>
        <taxon>Spirochaetales</taxon>
        <taxon>Treponemataceae</taxon>
        <taxon>Treponema</taxon>
    </lineage>
</organism>
<protein>
    <submittedName>
        <fullName evidence="1">Uncharacterized protein</fullName>
    </submittedName>
</protein>
<name>A0A7W8GAS6_9SPIR</name>
<evidence type="ECO:0000313" key="1">
    <source>
        <dbReference type="EMBL" id="MBB5226874.1"/>
    </source>
</evidence>
<sequence>MNAKDYAKIIGVSRKFLDNYHKEYAKKQQERWSLEVWESHKENILKRYKLGNHRKYTDNIPVMILKSGRERDAKILGIYPIEEKENLRKYVRNHLVFKESYSERFDKELHKLRYIAKNQKIADGKIDKLGLFNAWKFLLKKLAESDCLKSNYVLKEGKRNPKNNPENKIKIDDIKKYNKDHLSSKALDEKFYKWCCHCQTKDASCRKYIHQRYYTEMIIEWKEKHGLIDEIIFCRNPRGK</sequence>
<accession>A0A7W8GAS6</accession>